<reference evidence="1 2" key="1">
    <citation type="submission" date="2024-06" db="EMBL/GenBank/DDBJ databases">
        <title>The Natural Products Discovery Center: Release of the First 8490 Sequenced Strains for Exploring Actinobacteria Biosynthetic Diversity.</title>
        <authorList>
            <person name="Kalkreuter E."/>
            <person name="Kautsar S.A."/>
            <person name="Yang D."/>
            <person name="Bader C.D."/>
            <person name="Teijaro C.N."/>
            <person name="Fluegel L."/>
            <person name="Davis C.M."/>
            <person name="Simpson J.R."/>
            <person name="Lauterbach L."/>
            <person name="Steele A.D."/>
            <person name="Gui C."/>
            <person name="Meng S."/>
            <person name="Li G."/>
            <person name="Viehrig K."/>
            <person name="Ye F."/>
            <person name="Su P."/>
            <person name="Kiefer A.F."/>
            <person name="Nichols A."/>
            <person name="Cepeda A.J."/>
            <person name="Yan W."/>
            <person name="Fan B."/>
            <person name="Jiang Y."/>
            <person name="Adhikari A."/>
            <person name="Zheng C.-J."/>
            <person name="Schuster L."/>
            <person name="Cowan T.M."/>
            <person name="Smanski M.J."/>
            <person name="Chevrette M.G."/>
            <person name="De Carvalho L.P.S."/>
            <person name="Shen B."/>
        </authorList>
    </citation>
    <scope>NUCLEOTIDE SEQUENCE [LARGE SCALE GENOMIC DNA]</scope>
    <source>
        <strain evidence="1 2">NPDC050671</strain>
    </source>
</reference>
<evidence type="ECO:0000313" key="2">
    <source>
        <dbReference type="Proteomes" id="UP001551658"/>
    </source>
</evidence>
<dbReference type="Gene3D" id="3.40.50.1240">
    <property type="entry name" value="Phosphoglycerate mutase-like"/>
    <property type="match status" value="1"/>
</dbReference>
<dbReference type="InterPro" id="IPR013078">
    <property type="entry name" value="His_Pase_superF_clade-1"/>
</dbReference>
<dbReference type="SMART" id="SM00855">
    <property type="entry name" value="PGAM"/>
    <property type="match status" value="1"/>
</dbReference>
<dbReference type="InterPro" id="IPR029033">
    <property type="entry name" value="His_PPase_superfam"/>
</dbReference>
<sequence>MFNSRAASRTLKHFTRKTSIFLVRHAQSVPPTPNGPSEYQRPLTEIGRVQASRLADSLAELGPGVVMSSPYLRAVQTLEPAARRWDLPIHTDQRLREWDSGIEPTPDYGRHYEQSWAHPRWARPGAESLHELTGRAVQALADLVDDPPDRPVIIGSHGTFISRALIGLGCSGIDWAFQQVMPMPAVYRLEFGGPIVYAVGPGL</sequence>
<protein>
    <submittedName>
        <fullName evidence="1">Histidine phosphatase family protein</fullName>
        <ecNumber evidence="1">3.1.3.-</ecNumber>
    </submittedName>
</protein>
<dbReference type="Pfam" id="PF00300">
    <property type="entry name" value="His_Phos_1"/>
    <property type="match status" value="1"/>
</dbReference>
<keyword evidence="2" id="KW-1185">Reference proteome</keyword>
<dbReference type="PANTHER" id="PTHR48100">
    <property type="entry name" value="BROAD-SPECIFICITY PHOSPHATASE YOR283W-RELATED"/>
    <property type="match status" value="1"/>
</dbReference>
<dbReference type="Proteomes" id="UP001551658">
    <property type="component" value="Unassembled WGS sequence"/>
</dbReference>
<proteinExistence type="predicted"/>
<dbReference type="RefSeq" id="WP_357973312.1">
    <property type="nucleotide sequence ID" value="NZ_JBFAIH010000001.1"/>
</dbReference>
<dbReference type="CDD" id="cd07067">
    <property type="entry name" value="HP_PGM_like"/>
    <property type="match status" value="1"/>
</dbReference>
<name>A0ABV3F1M1_9NOCA</name>
<gene>
    <name evidence="1" type="ORF">AB0H72_02730</name>
</gene>
<dbReference type="SUPFAM" id="SSF53254">
    <property type="entry name" value="Phosphoglycerate mutase-like"/>
    <property type="match status" value="1"/>
</dbReference>
<dbReference type="PANTHER" id="PTHR48100:SF1">
    <property type="entry name" value="HISTIDINE PHOSPHATASE FAMILY PROTEIN-RELATED"/>
    <property type="match status" value="1"/>
</dbReference>
<organism evidence="1 2">
    <name type="scientific">Nocardia fusca</name>
    <dbReference type="NCBI Taxonomy" id="941183"/>
    <lineage>
        <taxon>Bacteria</taxon>
        <taxon>Bacillati</taxon>
        <taxon>Actinomycetota</taxon>
        <taxon>Actinomycetes</taxon>
        <taxon>Mycobacteriales</taxon>
        <taxon>Nocardiaceae</taxon>
        <taxon>Nocardia</taxon>
    </lineage>
</organism>
<dbReference type="InterPro" id="IPR050275">
    <property type="entry name" value="PGM_Phosphatase"/>
</dbReference>
<comment type="caution">
    <text evidence="1">The sequence shown here is derived from an EMBL/GenBank/DDBJ whole genome shotgun (WGS) entry which is preliminary data.</text>
</comment>
<dbReference type="EMBL" id="JBFAIH010000001">
    <property type="protein sequence ID" value="MEV0361595.1"/>
    <property type="molecule type" value="Genomic_DNA"/>
</dbReference>
<keyword evidence="1" id="KW-0378">Hydrolase</keyword>
<dbReference type="GO" id="GO:0016787">
    <property type="term" value="F:hydrolase activity"/>
    <property type="evidence" value="ECO:0007669"/>
    <property type="project" value="UniProtKB-KW"/>
</dbReference>
<dbReference type="EC" id="3.1.3.-" evidence="1"/>
<accession>A0ABV3F1M1</accession>
<evidence type="ECO:0000313" key="1">
    <source>
        <dbReference type="EMBL" id="MEV0361595.1"/>
    </source>
</evidence>